<feature type="transmembrane region" description="Helical" evidence="1">
    <location>
        <begin position="7"/>
        <end position="29"/>
    </location>
</feature>
<reference evidence="3" key="2">
    <citation type="submission" date="2020-01" db="EMBL/GenBank/DDBJ databases">
        <authorList>
            <person name="Campanaro S."/>
        </authorList>
    </citation>
    <scope>NUCLEOTIDE SEQUENCE</scope>
    <source>
        <strain evidence="3">AS06rmzACSIP_7</strain>
    </source>
</reference>
<dbReference type="Proteomes" id="UP000777265">
    <property type="component" value="Unassembled WGS sequence"/>
</dbReference>
<name>A0A971M1R9_9BACT</name>
<dbReference type="AlphaFoldDB" id="A0A971M1R9"/>
<dbReference type="Gene3D" id="3.30.10.20">
    <property type="match status" value="2"/>
</dbReference>
<evidence type="ECO:0000313" key="3">
    <source>
        <dbReference type="EMBL" id="NLW33990.1"/>
    </source>
</evidence>
<dbReference type="PROSITE" id="PS51178">
    <property type="entry name" value="PASTA"/>
    <property type="match status" value="2"/>
</dbReference>
<dbReference type="Pfam" id="PF03793">
    <property type="entry name" value="PASTA"/>
    <property type="match status" value="2"/>
</dbReference>
<dbReference type="CDD" id="cd06577">
    <property type="entry name" value="PASTA_pknB"/>
    <property type="match status" value="2"/>
</dbReference>
<gene>
    <name evidence="3" type="ORF">GXY80_00710</name>
</gene>
<organism evidence="3 4">
    <name type="scientific">Syntrophorhabdus aromaticivorans</name>
    <dbReference type="NCBI Taxonomy" id="328301"/>
    <lineage>
        <taxon>Bacteria</taxon>
        <taxon>Pseudomonadati</taxon>
        <taxon>Thermodesulfobacteriota</taxon>
        <taxon>Syntrophorhabdia</taxon>
        <taxon>Syntrophorhabdales</taxon>
        <taxon>Syntrophorhabdaceae</taxon>
        <taxon>Syntrophorhabdus</taxon>
    </lineage>
</organism>
<dbReference type="EMBL" id="JAAYEE010000016">
    <property type="protein sequence ID" value="NLW33990.1"/>
    <property type="molecule type" value="Genomic_DNA"/>
</dbReference>
<protein>
    <submittedName>
        <fullName evidence="3">PASTA domain-containing protein</fullName>
    </submittedName>
</protein>
<accession>A0A971M1R9</accession>
<keyword evidence="1" id="KW-0472">Membrane</keyword>
<keyword evidence="1" id="KW-1133">Transmembrane helix</keyword>
<comment type="caution">
    <text evidence="3">The sequence shown here is derived from an EMBL/GenBank/DDBJ whole genome shotgun (WGS) entry which is preliminary data.</text>
</comment>
<feature type="domain" description="PASTA" evidence="2">
    <location>
        <begin position="99"/>
        <end position="164"/>
    </location>
</feature>
<evidence type="ECO:0000259" key="2">
    <source>
        <dbReference type="PROSITE" id="PS51178"/>
    </source>
</evidence>
<evidence type="ECO:0000256" key="1">
    <source>
        <dbReference type="SAM" id="Phobius"/>
    </source>
</evidence>
<feature type="domain" description="PASTA" evidence="2">
    <location>
        <begin position="31"/>
        <end position="98"/>
    </location>
</feature>
<dbReference type="SMART" id="SM00740">
    <property type="entry name" value="PASTA"/>
    <property type="match status" value="2"/>
</dbReference>
<dbReference type="InterPro" id="IPR005543">
    <property type="entry name" value="PASTA_dom"/>
</dbReference>
<evidence type="ECO:0000313" key="4">
    <source>
        <dbReference type="Proteomes" id="UP000777265"/>
    </source>
</evidence>
<proteinExistence type="predicted"/>
<sequence length="241" mass="26816">MIWKRGLLYLLAPVVVFGLATYLTIDILLRTSDTVVCPDIRGKTVEEAREMTKNAGLSLLVMRYENRNDVPYNHITVQKPEANIATRKGRMVYVIVSEGPHLAEVPALAGRSLQEAEGILKEKKLKPGRVVEIPNTAAGKVIAQMPMGGEKSLEGHEVVIFVGSNKNTYYLMPDVQKIGLTELQDEMDAKGIKYRIEYTQGYRPARPNISGMSVPVRSLFKAGNETLIYINNGGQEWPQSE</sequence>
<reference evidence="3" key="1">
    <citation type="journal article" date="2020" name="Biotechnol. Biofuels">
        <title>New insights from the biogas microbiome by comprehensive genome-resolved metagenomics of nearly 1600 species originating from multiple anaerobic digesters.</title>
        <authorList>
            <person name="Campanaro S."/>
            <person name="Treu L."/>
            <person name="Rodriguez-R L.M."/>
            <person name="Kovalovszki A."/>
            <person name="Ziels R.M."/>
            <person name="Maus I."/>
            <person name="Zhu X."/>
            <person name="Kougias P.G."/>
            <person name="Basile A."/>
            <person name="Luo G."/>
            <person name="Schluter A."/>
            <person name="Konstantinidis K.T."/>
            <person name="Angelidaki I."/>
        </authorList>
    </citation>
    <scope>NUCLEOTIDE SEQUENCE</scope>
    <source>
        <strain evidence="3">AS06rmzACSIP_7</strain>
    </source>
</reference>
<keyword evidence="1" id="KW-0812">Transmembrane</keyword>